<keyword evidence="7" id="KW-1185">Reference proteome</keyword>
<evidence type="ECO:0000256" key="4">
    <source>
        <dbReference type="ARBA" id="ARBA00023136"/>
    </source>
</evidence>
<evidence type="ECO:0000256" key="3">
    <source>
        <dbReference type="ARBA" id="ARBA00022989"/>
    </source>
</evidence>
<dbReference type="SMART" id="SM00679">
    <property type="entry name" value="CTNS"/>
    <property type="match status" value="1"/>
</dbReference>
<dbReference type="OrthoDB" id="407617at2759"/>
<dbReference type="GO" id="GO:0016020">
    <property type="term" value="C:membrane"/>
    <property type="evidence" value="ECO:0007669"/>
    <property type="project" value="UniProtKB-SubCell"/>
</dbReference>
<protein>
    <submittedName>
        <fullName evidence="6">Uncharacterized protein</fullName>
    </submittedName>
</protein>
<dbReference type="Pfam" id="PF04193">
    <property type="entry name" value="PQ-loop"/>
    <property type="match status" value="1"/>
</dbReference>
<evidence type="ECO:0000256" key="2">
    <source>
        <dbReference type="ARBA" id="ARBA00022692"/>
    </source>
</evidence>
<name>A0A0C2Y3Z6_HEBCY</name>
<comment type="subcellular location">
    <subcellularLocation>
        <location evidence="1">Membrane</location>
        <topology evidence="1">Multi-pass membrane protein</topology>
    </subcellularLocation>
</comment>
<dbReference type="InterPro" id="IPR051415">
    <property type="entry name" value="LAAT-1"/>
</dbReference>
<sequence>MFLWGASAVFQGVYALLQRLNIPLIVQPQLFGFLCLVSWGQCQYYGTGRSRWAATAITLSVIILFGLLELFLVIFLRPPHDRGERAATTTTKALGIVGSVLISVALFPQYWQIFKHKEVIGISLLFISIDMLGGIFNDLSLAFRAEFDVIAAVTYSLVVVSPCST</sequence>
<feature type="transmembrane region" description="Helical" evidence="5">
    <location>
        <begin position="87"/>
        <end position="107"/>
    </location>
</feature>
<dbReference type="Gene3D" id="1.20.1280.290">
    <property type="match status" value="1"/>
</dbReference>
<dbReference type="HOGENOM" id="CLU_040201_1_0_1"/>
<keyword evidence="3 5" id="KW-1133">Transmembrane helix</keyword>
<evidence type="ECO:0000313" key="6">
    <source>
        <dbReference type="EMBL" id="KIM44548.1"/>
    </source>
</evidence>
<keyword evidence="2 5" id="KW-0812">Transmembrane</keyword>
<accession>A0A0C2Y3Z6</accession>
<dbReference type="AlphaFoldDB" id="A0A0C2Y3Z6"/>
<feature type="transmembrane region" description="Helical" evidence="5">
    <location>
        <begin position="52"/>
        <end position="75"/>
    </location>
</feature>
<reference evidence="6 7" key="1">
    <citation type="submission" date="2014-04" db="EMBL/GenBank/DDBJ databases">
        <authorList>
            <consortium name="DOE Joint Genome Institute"/>
            <person name="Kuo A."/>
            <person name="Gay G."/>
            <person name="Dore J."/>
            <person name="Kohler A."/>
            <person name="Nagy L.G."/>
            <person name="Floudas D."/>
            <person name="Copeland A."/>
            <person name="Barry K.W."/>
            <person name="Cichocki N."/>
            <person name="Veneault-Fourrey C."/>
            <person name="LaButti K."/>
            <person name="Lindquist E.A."/>
            <person name="Lipzen A."/>
            <person name="Lundell T."/>
            <person name="Morin E."/>
            <person name="Murat C."/>
            <person name="Sun H."/>
            <person name="Tunlid A."/>
            <person name="Henrissat B."/>
            <person name="Grigoriev I.V."/>
            <person name="Hibbett D.S."/>
            <person name="Martin F."/>
            <person name="Nordberg H.P."/>
            <person name="Cantor M.N."/>
            <person name="Hua S.X."/>
        </authorList>
    </citation>
    <scope>NUCLEOTIDE SEQUENCE [LARGE SCALE GENOMIC DNA]</scope>
    <source>
        <strain evidence="7">h7</strain>
    </source>
</reference>
<dbReference type="EMBL" id="KN831773">
    <property type="protein sequence ID" value="KIM44548.1"/>
    <property type="molecule type" value="Genomic_DNA"/>
</dbReference>
<dbReference type="PANTHER" id="PTHR16201">
    <property type="entry name" value="SEVEN TRANSMEMBRANE PROTEIN 1-RELATED"/>
    <property type="match status" value="1"/>
</dbReference>
<gene>
    <name evidence="6" type="ORF">M413DRAFT_442512</name>
</gene>
<reference evidence="7" key="2">
    <citation type="submission" date="2015-01" db="EMBL/GenBank/DDBJ databases">
        <title>Evolutionary Origins and Diversification of the Mycorrhizal Mutualists.</title>
        <authorList>
            <consortium name="DOE Joint Genome Institute"/>
            <consortium name="Mycorrhizal Genomics Consortium"/>
            <person name="Kohler A."/>
            <person name="Kuo A."/>
            <person name="Nagy L.G."/>
            <person name="Floudas D."/>
            <person name="Copeland A."/>
            <person name="Barry K.W."/>
            <person name="Cichocki N."/>
            <person name="Veneault-Fourrey C."/>
            <person name="LaButti K."/>
            <person name="Lindquist E.A."/>
            <person name="Lipzen A."/>
            <person name="Lundell T."/>
            <person name="Morin E."/>
            <person name="Murat C."/>
            <person name="Riley R."/>
            <person name="Ohm R."/>
            <person name="Sun H."/>
            <person name="Tunlid A."/>
            <person name="Henrissat B."/>
            <person name="Grigoriev I.V."/>
            <person name="Hibbett D.S."/>
            <person name="Martin F."/>
        </authorList>
    </citation>
    <scope>NUCLEOTIDE SEQUENCE [LARGE SCALE GENOMIC DNA]</scope>
    <source>
        <strain evidence="7">h7</strain>
    </source>
</reference>
<evidence type="ECO:0000313" key="7">
    <source>
        <dbReference type="Proteomes" id="UP000053424"/>
    </source>
</evidence>
<dbReference type="PANTHER" id="PTHR16201:SF37">
    <property type="entry name" value="PQ-LOOP REPEAT-CONTAINING PROTEIN"/>
    <property type="match status" value="1"/>
</dbReference>
<evidence type="ECO:0000256" key="5">
    <source>
        <dbReference type="SAM" id="Phobius"/>
    </source>
</evidence>
<feature type="transmembrane region" description="Helical" evidence="5">
    <location>
        <begin position="119"/>
        <end position="136"/>
    </location>
</feature>
<dbReference type="Proteomes" id="UP000053424">
    <property type="component" value="Unassembled WGS sequence"/>
</dbReference>
<organism evidence="6 7">
    <name type="scientific">Hebeloma cylindrosporum</name>
    <dbReference type="NCBI Taxonomy" id="76867"/>
    <lineage>
        <taxon>Eukaryota</taxon>
        <taxon>Fungi</taxon>
        <taxon>Dikarya</taxon>
        <taxon>Basidiomycota</taxon>
        <taxon>Agaricomycotina</taxon>
        <taxon>Agaricomycetes</taxon>
        <taxon>Agaricomycetidae</taxon>
        <taxon>Agaricales</taxon>
        <taxon>Agaricineae</taxon>
        <taxon>Hymenogastraceae</taxon>
        <taxon>Hebeloma</taxon>
    </lineage>
</organism>
<evidence type="ECO:0000256" key="1">
    <source>
        <dbReference type="ARBA" id="ARBA00004141"/>
    </source>
</evidence>
<keyword evidence="4 5" id="KW-0472">Membrane</keyword>
<dbReference type="InterPro" id="IPR006603">
    <property type="entry name" value="PQ-loop_rpt"/>
</dbReference>
<proteinExistence type="predicted"/>
<feature type="transmembrane region" description="Helical" evidence="5">
    <location>
        <begin position="25"/>
        <end position="45"/>
    </location>
</feature>